<dbReference type="EMBL" id="BLAE01000077">
    <property type="protein sequence ID" value="GES15479.1"/>
    <property type="molecule type" value="Genomic_DNA"/>
</dbReference>
<evidence type="ECO:0000256" key="1">
    <source>
        <dbReference type="SAM" id="MobiDB-lite"/>
    </source>
</evidence>
<dbReference type="SMART" id="SM00849">
    <property type="entry name" value="Lactamase_B"/>
    <property type="match status" value="1"/>
</dbReference>
<dbReference type="OrthoDB" id="2273115at2"/>
<dbReference type="RefSeq" id="WP_155360597.1">
    <property type="nucleotide sequence ID" value="NZ_BAAAHL010000050.1"/>
</dbReference>
<dbReference type="Proteomes" id="UP000331127">
    <property type="component" value="Unassembled WGS sequence"/>
</dbReference>
<dbReference type="InterPro" id="IPR036866">
    <property type="entry name" value="RibonucZ/Hydroxyglut_hydro"/>
</dbReference>
<dbReference type="Gene3D" id="3.60.15.10">
    <property type="entry name" value="Ribonuclease Z/Hydroxyacylglutathione hydrolase-like"/>
    <property type="match status" value="1"/>
</dbReference>
<dbReference type="CDD" id="cd16282">
    <property type="entry name" value="metallo-hydrolase-like_MBL-fold"/>
    <property type="match status" value="1"/>
</dbReference>
<keyword evidence="4" id="KW-1185">Reference proteome</keyword>
<accession>A0A5M3X5Q2</accession>
<evidence type="ECO:0000313" key="4">
    <source>
        <dbReference type="Proteomes" id="UP000331127"/>
    </source>
</evidence>
<reference evidence="3 4" key="1">
    <citation type="submission" date="2019-10" db="EMBL/GenBank/DDBJ databases">
        <title>Whole genome shotgun sequence of Acrocarpospora macrocephala NBRC 16266.</title>
        <authorList>
            <person name="Ichikawa N."/>
            <person name="Kimura A."/>
            <person name="Kitahashi Y."/>
            <person name="Komaki H."/>
            <person name="Oguchi A."/>
        </authorList>
    </citation>
    <scope>NUCLEOTIDE SEQUENCE [LARGE SCALE GENOMIC DNA]</scope>
    <source>
        <strain evidence="3 4">NBRC 16266</strain>
    </source>
</reference>
<proteinExistence type="predicted"/>
<protein>
    <submittedName>
        <fullName evidence="3">MBL fold metallo-hydrolase</fullName>
    </submittedName>
</protein>
<dbReference type="Pfam" id="PF00753">
    <property type="entry name" value="Lactamase_B"/>
    <property type="match status" value="1"/>
</dbReference>
<dbReference type="InterPro" id="IPR001279">
    <property type="entry name" value="Metallo-B-lactamas"/>
</dbReference>
<dbReference type="InterPro" id="IPR050855">
    <property type="entry name" value="NDM-1-like"/>
</dbReference>
<dbReference type="SUPFAM" id="SSF56281">
    <property type="entry name" value="Metallo-hydrolase/oxidoreductase"/>
    <property type="match status" value="1"/>
</dbReference>
<dbReference type="PANTHER" id="PTHR42951">
    <property type="entry name" value="METALLO-BETA-LACTAMASE DOMAIN-CONTAINING"/>
    <property type="match status" value="1"/>
</dbReference>
<keyword evidence="3" id="KW-0378">Hydrolase</keyword>
<feature type="domain" description="Metallo-beta-lactamase" evidence="2">
    <location>
        <begin position="22"/>
        <end position="209"/>
    </location>
</feature>
<feature type="region of interest" description="Disordered" evidence="1">
    <location>
        <begin position="248"/>
        <end position="269"/>
    </location>
</feature>
<organism evidence="3 4">
    <name type="scientific">Acrocarpospora macrocephala</name>
    <dbReference type="NCBI Taxonomy" id="150177"/>
    <lineage>
        <taxon>Bacteria</taxon>
        <taxon>Bacillati</taxon>
        <taxon>Actinomycetota</taxon>
        <taxon>Actinomycetes</taxon>
        <taxon>Streptosporangiales</taxon>
        <taxon>Streptosporangiaceae</taxon>
        <taxon>Acrocarpospora</taxon>
    </lineage>
</organism>
<evidence type="ECO:0000259" key="2">
    <source>
        <dbReference type="SMART" id="SM00849"/>
    </source>
</evidence>
<name>A0A5M3X5Q2_9ACTN</name>
<dbReference type="PANTHER" id="PTHR42951:SF4">
    <property type="entry name" value="ACYL-COENZYME A THIOESTERASE MBLAC2"/>
    <property type="match status" value="1"/>
</dbReference>
<sequence length="269" mass="29912">MAEAWWVEVGEGIWVRRHAELDLSLGLVVGERSCLVVDTGGDEVQGAAFAGAIRELTELPWVVVLTHAHFDHAFGTAAFPSDEVWAHPACRRELEETGERQRQEWVTRYRKENKPEIADQIRRARIVLPRSAPEGDVDLGGRIVRFIHPGPAHTGHDLVIHVPDAHVLFAGDLLEQGAPPAFGDAFPDVWPEALDRVLALKPTTLVPGHGDPVTADFARTQREEIAQVAELCRLFQEGRITTEQAIERSPYPAEFTSEALSRPRRRGGR</sequence>
<gene>
    <name evidence="3" type="ORF">Amac_090760</name>
</gene>
<comment type="caution">
    <text evidence="3">The sequence shown here is derived from an EMBL/GenBank/DDBJ whole genome shotgun (WGS) entry which is preliminary data.</text>
</comment>
<evidence type="ECO:0000313" key="3">
    <source>
        <dbReference type="EMBL" id="GES15479.1"/>
    </source>
</evidence>
<dbReference type="AlphaFoldDB" id="A0A5M3X5Q2"/>
<dbReference type="GO" id="GO:0016787">
    <property type="term" value="F:hydrolase activity"/>
    <property type="evidence" value="ECO:0007669"/>
    <property type="project" value="UniProtKB-KW"/>
</dbReference>